<keyword evidence="2 5" id="KW-0479">Metal-binding</keyword>
<feature type="binding site" evidence="5">
    <location>
        <begin position="52"/>
        <end position="54"/>
    </location>
    <ligand>
        <name>ATP</name>
        <dbReference type="ChEBI" id="CHEBI:30616"/>
    </ligand>
</feature>
<keyword evidence="9" id="KW-1185">Reference proteome</keyword>
<dbReference type="GO" id="GO:0004775">
    <property type="term" value="F:succinate-CoA ligase (ADP-forming) activity"/>
    <property type="evidence" value="ECO:0007669"/>
    <property type="project" value="UniProtKB-EC"/>
</dbReference>
<feature type="binding site" evidence="5">
    <location>
        <begin position="318"/>
        <end position="320"/>
    </location>
    <ligand>
        <name>substrate</name>
        <note>ligand shared with subunit alpha</note>
    </ligand>
</feature>
<dbReference type="EMBL" id="CP038266">
    <property type="protein sequence ID" value="QBR87929.1"/>
    <property type="molecule type" value="Genomic_DNA"/>
</dbReference>
<evidence type="ECO:0000313" key="8">
    <source>
        <dbReference type="EMBL" id="QBR87929.1"/>
    </source>
</evidence>
<dbReference type="PROSITE" id="PS01217">
    <property type="entry name" value="SUCCINYL_COA_LIG_3"/>
    <property type="match status" value="1"/>
</dbReference>
<dbReference type="EC" id="6.2.1.5" evidence="5"/>
<feature type="binding site" evidence="5">
    <location>
        <position position="205"/>
    </location>
    <ligand>
        <name>Mg(2+)</name>
        <dbReference type="ChEBI" id="CHEBI:18420"/>
    </ligand>
</feature>
<evidence type="ECO:0000256" key="3">
    <source>
        <dbReference type="ARBA" id="ARBA00022741"/>
    </source>
</evidence>
<dbReference type="PANTHER" id="PTHR11815">
    <property type="entry name" value="SUCCINYL-COA SYNTHETASE BETA CHAIN"/>
    <property type="match status" value="1"/>
</dbReference>
<organism evidence="8 9">
    <name type="scientific">Microbacterium wangchenii</name>
    <dbReference type="NCBI Taxonomy" id="2541726"/>
    <lineage>
        <taxon>Bacteria</taxon>
        <taxon>Bacillati</taxon>
        <taxon>Actinomycetota</taxon>
        <taxon>Actinomycetes</taxon>
        <taxon>Micrococcales</taxon>
        <taxon>Microbacteriaceae</taxon>
        <taxon>Microbacterium</taxon>
    </lineage>
</organism>
<dbReference type="SUPFAM" id="SSF52210">
    <property type="entry name" value="Succinyl-CoA synthetase domains"/>
    <property type="match status" value="1"/>
</dbReference>
<dbReference type="Gene3D" id="3.40.50.261">
    <property type="entry name" value="Succinyl-CoA synthetase domains"/>
    <property type="match status" value="1"/>
</dbReference>
<dbReference type="PIRSF" id="PIRSF001554">
    <property type="entry name" value="SucCS_beta"/>
    <property type="match status" value="1"/>
</dbReference>
<reference evidence="8 9" key="1">
    <citation type="submission" date="2019-03" db="EMBL/GenBank/DDBJ databases">
        <authorList>
            <person name="Dong K."/>
        </authorList>
    </citation>
    <scope>NUCLEOTIDE SEQUENCE [LARGE SCALE GENOMIC DNA]</scope>
    <source>
        <strain evidence="9">dk512</strain>
    </source>
</reference>
<dbReference type="Gene3D" id="3.30.470.20">
    <property type="entry name" value="ATP-grasp fold, B domain"/>
    <property type="match status" value="1"/>
</dbReference>
<dbReference type="Gene3D" id="3.30.1490.20">
    <property type="entry name" value="ATP-grasp fold, A domain"/>
    <property type="match status" value="1"/>
</dbReference>
<proteinExistence type="inferred from homology"/>
<evidence type="ECO:0000256" key="2">
    <source>
        <dbReference type="ARBA" id="ARBA00022723"/>
    </source>
</evidence>
<keyword evidence="1 5" id="KW-0436">Ligase</keyword>
<keyword evidence="5" id="KW-0816">Tricarboxylic acid cycle</keyword>
<comment type="subunit">
    <text evidence="5">Heterotetramer of two alpha and two beta subunits.</text>
</comment>
<dbReference type="NCBIfam" id="NF001913">
    <property type="entry name" value="PRK00696.1"/>
    <property type="match status" value="1"/>
</dbReference>
<dbReference type="PANTHER" id="PTHR11815:SF10">
    <property type="entry name" value="SUCCINATE--COA LIGASE [GDP-FORMING] SUBUNIT BETA, MITOCHONDRIAL"/>
    <property type="match status" value="1"/>
</dbReference>
<sequence length="387" mass="40293">MDLYEYQARDLFEKYEVPVLAGIIADTPEEAKAAAEKLGGVVVVKAQVKTGGRGKAGGVKVAKNPDEAYEAAQAILGLDIKGHVVQRVMVAAGARIAKEFYFSVLLDRANRSYLSLASVEGGMEIEQLAVEKPEALARVEVNPLDGITPEKALEIAQAGGFDDELAPKVADVFVKLYNVYKGEDATLVEVNPLIQSEDGEIIALDGKVSLDENAAFRHPDHAALEDSAAADPLEAKAKEHDLNYVKLDGQVGVIGNGAGLVMSTLDVVAYAGEKHGGVKPANFLDIGGGASATVMAAGLDVILGDEQVKSVFVNVFGGITSCVAVAEGIVKALEILGDTASKPLVVRLDGNQVEEGRAILAGANHPLVTLAAGMDEGADKAAELANA</sequence>
<keyword evidence="3 5" id="KW-0547">Nucleotide-binding</keyword>
<protein>
    <recommendedName>
        <fullName evidence="5">Succinate--CoA ligase [ADP-forming] subunit beta</fullName>
        <ecNumber evidence="5">6.2.1.5</ecNumber>
    </recommendedName>
    <alternativeName>
        <fullName evidence="5">Succinyl-CoA synthetase subunit beta</fullName>
        <shortName evidence="5">SCS-beta</shortName>
    </alternativeName>
</protein>
<dbReference type="InterPro" id="IPR016102">
    <property type="entry name" value="Succinyl-CoA_synth-like"/>
</dbReference>
<dbReference type="HAMAP" id="MF_00558">
    <property type="entry name" value="Succ_CoA_beta"/>
    <property type="match status" value="1"/>
</dbReference>
<dbReference type="InterPro" id="IPR011761">
    <property type="entry name" value="ATP-grasp"/>
</dbReference>
<dbReference type="Proteomes" id="UP000295748">
    <property type="component" value="Chromosome"/>
</dbReference>
<keyword evidence="4 5" id="KW-0460">Magnesium</keyword>
<feature type="binding site" evidence="5">
    <location>
        <position position="256"/>
    </location>
    <ligand>
        <name>substrate</name>
        <note>ligand shared with subunit alpha</note>
    </ligand>
</feature>
<keyword evidence="5 6" id="KW-0067">ATP-binding</keyword>
<feature type="binding site" evidence="5">
    <location>
        <position position="99"/>
    </location>
    <ligand>
        <name>ATP</name>
        <dbReference type="ChEBI" id="CHEBI:30616"/>
    </ligand>
</feature>
<dbReference type="InterPro" id="IPR013650">
    <property type="entry name" value="ATP-grasp_succ-CoA_synth-type"/>
</dbReference>
<evidence type="ECO:0000256" key="5">
    <source>
        <dbReference type="HAMAP-Rule" id="MF_00558"/>
    </source>
</evidence>
<comment type="similarity">
    <text evidence="5">Belongs to the succinate/malate CoA ligase beta subunit family.</text>
</comment>
<comment type="function">
    <text evidence="5">Succinyl-CoA synthetase functions in the citric acid cycle (TCA), coupling the hydrolysis of succinyl-CoA to the synthesis of either ATP or GTP and thus represents the only step of substrate-level phosphorylation in the TCA. The beta subunit provides nucleotide specificity of the enzyme and binds the substrate succinate, while the binding sites for coenzyme A and phosphate are found in the alpha subunit.</text>
</comment>
<evidence type="ECO:0000256" key="4">
    <source>
        <dbReference type="ARBA" id="ARBA00022842"/>
    </source>
</evidence>
<accession>A0ABX5SP63</accession>
<evidence type="ECO:0000259" key="7">
    <source>
        <dbReference type="PROSITE" id="PS50975"/>
    </source>
</evidence>
<dbReference type="SUPFAM" id="SSF56059">
    <property type="entry name" value="Glutathione synthetase ATP-binding domain-like"/>
    <property type="match status" value="1"/>
</dbReference>
<feature type="domain" description="ATP-grasp" evidence="7">
    <location>
        <begin position="9"/>
        <end position="241"/>
    </location>
</feature>
<dbReference type="InterPro" id="IPR013815">
    <property type="entry name" value="ATP_grasp_subdomain_1"/>
</dbReference>
<evidence type="ECO:0000313" key="9">
    <source>
        <dbReference type="Proteomes" id="UP000295748"/>
    </source>
</evidence>
<feature type="binding site" evidence="5">
    <location>
        <position position="94"/>
    </location>
    <ligand>
        <name>ATP</name>
        <dbReference type="ChEBI" id="CHEBI:30616"/>
    </ligand>
</feature>
<dbReference type="InterPro" id="IPR005811">
    <property type="entry name" value="SUCC_ACL_C"/>
</dbReference>
<comment type="caution">
    <text evidence="5">Lacks conserved residue(s) required for the propagation of feature annotation.</text>
</comment>
<comment type="cofactor">
    <cofactor evidence="5">
        <name>Mg(2+)</name>
        <dbReference type="ChEBI" id="CHEBI:18420"/>
    </cofactor>
    <text evidence="5">Binds 1 Mg(2+) ion per subunit.</text>
</comment>
<name>A0ABX5SP63_9MICO</name>
<dbReference type="Pfam" id="PF00549">
    <property type="entry name" value="Ligase_CoA"/>
    <property type="match status" value="1"/>
</dbReference>
<feature type="binding site" evidence="5">
    <location>
        <position position="45"/>
    </location>
    <ligand>
        <name>ATP</name>
        <dbReference type="ChEBI" id="CHEBI:30616"/>
    </ligand>
</feature>
<evidence type="ECO:0000256" key="1">
    <source>
        <dbReference type="ARBA" id="ARBA00022598"/>
    </source>
</evidence>
<dbReference type="RefSeq" id="WP_135063814.1">
    <property type="nucleotide sequence ID" value="NZ_CP038266.1"/>
</dbReference>
<gene>
    <name evidence="5 8" type="primary">sucC</name>
    <name evidence="8" type="ORF">E4K62_04005</name>
</gene>
<dbReference type="InterPro" id="IPR017866">
    <property type="entry name" value="Succ-CoA_synthase_bsu_CS"/>
</dbReference>
<dbReference type="Pfam" id="PF08442">
    <property type="entry name" value="ATP-grasp_2"/>
    <property type="match status" value="1"/>
</dbReference>
<feature type="binding site" evidence="5">
    <location>
        <position position="191"/>
    </location>
    <ligand>
        <name>Mg(2+)</name>
        <dbReference type="ChEBI" id="CHEBI:18420"/>
    </ligand>
</feature>
<dbReference type="NCBIfam" id="TIGR01016">
    <property type="entry name" value="sucCoAbeta"/>
    <property type="match status" value="1"/>
</dbReference>
<comment type="catalytic activity">
    <reaction evidence="5">
        <text>succinate + ATP + CoA = succinyl-CoA + ADP + phosphate</text>
        <dbReference type="Rhea" id="RHEA:17661"/>
        <dbReference type="ChEBI" id="CHEBI:30031"/>
        <dbReference type="ChEBI" id="CHEBI:30616"/>
        <dbReference type="ChEBI" id="CHEBI:43474"/>
        <dbReference type="ChEBI" id="CHEBI:57287"/>
        <dbReference type="ChEBI" id="CHEBI:57292"/>
        <dbReference type="ChEBI" id="CHEBI:456216"/>
        <dbReference type="EC" id="6.2.1.5"/>
    </reaction>
</comment>
<comment type="pathway">
    <text evidence="5">Carbohydrate metabolism; tricarboxylic acid cycle; succinate from succinyl-CoA (ligase route): step 1/1.</text>
</comment>
<dbReference type="InterPro" id="IPR005809">
    <property type="entry name" value="Succ_CoA_ligase-like_bsu"/>
</dbReference>
<comment type="catalytic activity">
    <reaction evidence="5">
        <text>GTP + succinate + CoA = succinyl-CoA + GDP + phosphate</text>
        <dbReference type="Rhea" id="RHEA:22120"/>
        <dbReference type="ChEBI" id="CHEBI:30031"/>
        <dbReference type="ChEBI" id="CHEBI:37565"/>
        <dbReference type="ChEBI" id="CHEBI:43474"/>
        <dbReference type="ChEBI" id="CHEBI:57287"/>
        <dbReference type="ChEBI" id="CHEBI:57292"/>
        <dbReference type="ChEBI" id="CHEBI:58189"/>
    </reaction>
</comment>
<evidence type="ECO:0000256" key="6">
    <source>
        <dbReference type="PROSITE-ProRule" id="PRU00409"/>
    </source>
</evidence>
<dbReference type="PROSITE" id="PS50975">
    <property type="entry name" value="ATP_GRASP"/>
    <property type="match status" value="1"/>
</dbReference>